<evidence type="ECO:0000313" key="2">
    <source>
        <dbReference type="RefSeq" id="XP_023388738.1"/>
    </source>
</evidence>
<dbReference type="RefSeq" id="XP_023388738.1">
    <property type="nucleotide sequence ID" value="XM_023532970.1"/>
</dbReference>
<dbReference type="Proteomes" id="UP000515202">
    <property type="component" value="Unplaced"/>
</dbReference>
<name>A0A6P6CN15_PTEVA</name>
<proteinExistence type="predicted"/>
<organism evidence="1 2">
    <name type="scientific">Pteropus vampyrus</name>
    <name type="common">Large flying fox</name>
    <dbReference type="NCBI Taxonomy" id="132908"/>
    <lineage>
        <taxon>Eukaryota</taxon>
        <taxon>Metazoa</taxon>
        <taxon>Chordata</taxon>
        <taxon>Craniata</taxon>
        <taxon>Vertebrata</taxon>
        <taxon>Euteleostomi</taxon>
        <taxon>Mammalia</taxon>
        <taxon>Eutheria</taxon>
        <taxon>Laurasiatheria</taxon>
        <taxon>Chiroptera</taxon>
        <taxon>Yinpterochiroptera</taxon>
        <taxon>Pteropodoidea</taxon>
        <taxon>Pteropodidae</taxon>
        <taxon>Pteropodinae</taxon>
        <taxon>Pteropus</taxon>
    </lineage>
</organism>
<dbReference type="CTD" id="23413"/>
<protein>
    <submittedName>
        <fullName evidence="2">Neuronal calcium sensor 1 isoform X6</fullName>
    </submittedName>
</protein>
<keyword evidence="1" id="KW-1185">Reference proteome</keyword>
<dbReference type="GeneID" id="105294784"/>
<sequence>MPRPPCAWNKGGFPEWAQPAERSWPFSSGILQQGAHTPVAAPRRGEALRPRDSTLASHTLFPSYGERSPAVMGRSRLREARALARGCRASKWQSWDLSGKPCRHQPGIWKVQRLHQGLPQRAAGRSWLPEDLQAVLPIWGPHQVRHICF</sequence>
<gene>
    <name evidence="2" type="primary">NCS1</name>
</gene>
<accession>A0A6P6CN15</accession>
<dbReference type="AlphaFoldDB" id="A0A6P6CN15"/>
<reference evidence="2" key="1">
    <citation type="submission" date="2025-08" db="UniProtKB">
        <authorList>
            <consortium name="RefSeq"/>
        </authorList>
    </citation>
    <scope>IDENTIFICATION</scope>
    <source>
        <tissue evidence="2">Kidney</tissue>
    </source>
</reference>
<evidence type="ECO:0000313" key="1">
    <source>
        <dbReference type="Proteomes" id="UP000515202"/>
    </source>
</evidence>